<dbReference type="GO" id="GO:0012505">
    <property type="term" value="C:endomembrane system"/>
    <property type="evidence" value="ECO:0000318"/>
    <property type="project" value="GO_Central"/>
</dbReference>
<dbReference type="GO" id="GO:0003924">
    <property type="term" value="F:GTPase activity"/>
    <property type="evidence" value="ECO:0000318"/>
    <property type="project" value="GO_Central"/>
</dbReference>
<evidence type="ECO:0000313" key="3">
    <source>
        <dbReference type="EMBL" id="EAY17053.1"/>
    </source>
</evidence>
<dbReference type="SMART" id="SM00173">
    <property type="entry name" value="RAS"/>
    <property type="match status" value="1"/>
</dbReference>
<dbReference type="GO" id="GO:0006890">
    <property type="term" value="P:retrograde vesicle-mediated transport, Golgi to endoplasmic reticulum"/>
    <property type="evidence" value="ECO:0000318"/>
    <property type="project" value="GO_Central"/>
</dbReference>
<dbReference type="CDD" id="cd01861">
    <property type="entry name" value="Rab6"/>
    <property type="match status" value="1"/>
</dbReference>
<dbReference type="SMR" id="A0A8U0WPH6"/>
<dbReference type="SMART" id="SM00176">
    <property type="entry name" value="RAN"/>
    <property type="match status" value="1"/>
</dbReference>
<evidence type="ECO:0000313" key="4">
    <source>
        <dbReference type="Proteomes" id="UP000001542"/>
    </source>
</evidence>
<dbReference type="GO" id="GO:0005794">
    <property type="term" value="C:Golgi apparatus"/>
    <property type="evidence" value="ECO:0000318"/>
    <property type="project" value="GO_Central"/>
</dbReference>
<dbReference type="PROSITE" id="PS51420">
    <property type="entry name" value="RHO"/>
    <property type="match status" value="1"/>
</dbReference>
<dbReference type="SUPFAM" id="SSF52540">
    <property type="entry name" value="P-loop containing nucleoside triphosphate hydrolases"/>
    <property type="match status" value="1"/>
</dbReference>
<evidence type="ECO:0000256" key="2">
    <source>
        <dbReference type="ARBA" id="ARBA00023134"/>
    </source>
</evidence>
<dbReference type="KEGG" id="tva:4775067"/>
<dbReference type="Pfam" id="PF00071">
    <property type="entry name" value="Ras"/>
    <property type="match status" value="1"/>
</dbReference>
<reference evidence="3" key="2">
    <citation type="journal article" date="2007" name="Science">
        <title>Draft genome sequence of the sexually transmitted pathogen Trichomonas vaginalis.</title>
        <authorList>
            <person name="Carlton J.M."/>
            <person name="Hirt R.P."/>
            <person name="Silva J.C."/>
            <person name="Delcher A.L."/>
            <person name="Schatz M."/>
            <person name="Zhao Q."/>
            <person name="Wortman J.R."/>
            <person name="Bidwell S.L."/>
            <person name="Alsmark U.C.M."/>
            <person name="Besteiro S."/>
            <person name="Sicheritz-Ponten T."/>
            <person name="Noel C.J."/>
            <person name="Dacks J.B."/>
            <person name="Foster P.G."/>
            <person name="Simillion C."/>
            <person name="Van de Peer Y."/>
            <person name="Miranda-Saavedra D."/>
            <person name="Barton G.J."/>
            <person name="Westrop G.D."/>
            <person name="Mueller S."/>
            <person name="Dessi D."/>
            <person name="Fiori P.L."/>
            <person name="Ren Q."/>
            <person name="Paulsen I."/>
            <person name="Zhang H."/>
            <person name="Bastida-Corcuera F.D."/>
            <person name="Simoes-Barbosa A."/>
            <person name="Brown M.T."/>
            <person name="Hayes R.D."/>
            <person name="Mukherjee M."/>
            <person name="Okumura C.Y."/>
            <person name="Schneider R."/>
            <person name="Smith A.J."/>
            <person name="Vanacova S."/>
            <person name="Villalvazo M."/>
            <person name="Haas B.J."/>
            <person name="Pertea M."/>
            <person name="Feldblyum T.V."/>
            <person name="Utterback T.R."/>
            <person name="Shu C.L."/>
            <person name="Osoegawa K."/>
            <person name="de Jong P.J."/>
            <person name="Hrdy I."/>
            <person name="Horvathova L."/>
            <person name="Zubacova Z."/>
            <person name="Dolezal P."/>
            <person name="Malik S.B."/>
            <person name="Logsdon J.M. Jr."/>
            <person name="Henze K."/>
            <person name="Gupta A."/>
            <person name="Wang C.C."/>
            <person name="Dunne R.L."/>
            <person name="Upcroft J.A."/>
            <person name="Upcroft P."/>
            <person name="White O."/>
            <person name="Salzberg S.L."/>
            <person name="Tang P."/>
            <person name="Chiu C.-H."/>
            <person name="Lee Y.-S."/>
            <person name="Embley T.M."/>
            <person name="Coombs G.H."/>
            <person name="Mottram J.C."/>
            <person name="Tachezy J."/>
            <person name="Fraser-Liggett C.M."/>
            <person name="Johnson P.J."/>
        </authorList>
    </citation>
    <scope>NUCLEOTIDE SEQUENCE [LARGE SCALE GENOMIC DNA]</scope>
    <source>
        <strain evidence="3">G3</strain>
    </source>
</reference>
<dbReference type="GO" id="GO:0006886">
    <property type="term" value="P:intracellular protein transport"/>
    <property type="evidence" value="ECO:0000318"/>
    <property type="project" value="GO_Central"/>
</dbReference>
<dbReference type="OrthoDB" id="9989112at2759"/>
<dbReference type="SMART" id="SM00175">
    <property type="entry name" value="RAB"/>
    <property type="match status" value="1"/>
</dbReference>
<dbReference type="VEuPathDB" id="TrichDB:TVAGG3_0513060"/>
<dbReference type="OMA" id="DRWFNEV"/>
<dbReference type="EMBL" id="DS113235">
    <property type="protein sequence ID" value="EAY17053.1"/>
    <property type="molecule type" value="Genomic_DNA"/>
</dbReference>
<dbReference type="Proteomes" id="UP000001542">
    <property type="component" value="Unassembled WGS sequence"/>
</dbReference>
<keyword evidence="1" id="KW-0547">Nucleotide-binding</keyword>
<dbReference type="FunFam" id="3.40.50.300:FF:000823">
    <property type="entry name" value="Small GTPase RAB, putative"/>
    <property type="match status" value="1"/>
</dbReference>
<keyword evidence="4" id="KW-1185">Reference proteome</keyword>
<reference evidence="3" key="1">
    <citation type="submission" date="2006-10" db="EMBL/GenBank/DDBJ databases">
        <authorList>
            <person name="Amadeo P."/>
            <person name="Zhao Q."/>
            <person name="Wortman J."/>
            <person name="Fraser-Liggett C."/>
            <person name="Carlton J."/>
        </authorList>
    </citation>
    <scope>NUCLEOTIDE SEQUENCE</scope>
    <source>
        <strain evidence="3">G3</strain>
    </source>
</reference>
<accession>A0A8U0WPH6</accession>
<dbReference type="GO" id="GO:0006891">
    <property type="term" value="P:intra-Golgi vesicle-mediated transport"/>
    <property type="evidence" value="ECO:0000318"/>
    <property type="project" value="GO_Central"/>
</dbReference>
<dbReference type="PRINTS" id="PR00449">
    <property type="entry name" value="RASTRNSFRMNG"/>
</dbReference>
<dbReference type="GO" id="GO:0005525">
    <property type="term" value="F:GTP binding"/>
    <property type="evidence" value="ECO:0007669"/>
    <property type="project" value="UniProtKB-KW"/>
</dbReference>
<gene>
    <name evidence="3" type="ORF">TVAG_297320</name>
</gene>
<dbReference type="InterPro" id="IPR027417">
    <property type="entry name" value="P-loop_NTPase"/>
</dbReference>
<dbReference type="NCBIfam" id="TIGR00231">
    <property type="entry name" value="small_GTP"/>
    <property type="match status" value="1"/>
</dbReference>
<evidence type="ECO:0000256" key="1">
    <source>
        <dbReference type="ARBA" id="ARBA00022741"/>
    </source>
</evidence>
<protein>
    <submittedName>
        <fullName evidence="3">Ras family protein</fullName>
    </submittedName>
</protein>
<organism evidence="3 4">
    <name type="scientific">Trichomonas vaginalis (strain ATCC PRA-98 / G3)</name>
    <dbReference type="NCBI Taxonomy" id="412133"/>
    <lineage>
        <taxon>Eukaryota</taxon>
        <taxon>Metamonada</taxon>
        <taxon>Parabasalia</taxon>
        <taxon>Trichomonadida</taxon>
        <taxon>Trichomonadidae</taxon>
        <taxon>Trichomonas</taxon>
    </lineage>
</organism>
<sequence length="202" mass="22607">MKNITSTPFHKIIFIGDSSVGKTSIINQYIYNSCTPQYNSTIGIDYLSKIVNEADKPIQLQIWDTAGQEKFHSLIPAYIRSSTIAVLVYDITCKQSFDNIQTWYQMVINNAEPAFIIVGNKSDLDSERANSIEEGKKFANQINAKFIETSAITSENISQLFDIIIQIPIPVEEVAQEEKQVMITIPSDKMDTKAPQNNGCGC</sequence>
<dbReference type="RefSeq" id="XP_001329276.1">
    <property type="nucleotide sequence ID" value="XM_001329241.1"/>
</dbReference>
<dbReference type="InterPro" id="IPR005225">
    <property type="entry name" value="Small_GTP-bd"/>
</dbReference>
<dbReference type="InterPro" id="IPR001806">
    <property type="entry name" value="Small_GTPase"/>
</dbReference>
<dbReference type="PROSITE" id="PS51421">
    <property type="entry name" value="RAS"/>
    <property type="match status" value="1"/>
</dbReference>
<keyword evidence="2" id="KW-0342">GTP-binding</keyword>
<dbReference type="SMART" id="SM00174">
    <property type="entry name" value="RHO"/>
    <property type="match status" value="1"/>
</dbReference>
<proteinExistence type="predicted"/>
<dbReference type="AlphaFoldDB" id="A0A8U0WPH6"/>
<dbReference type="InterPro" id="IPR050227">
    <property type="entry name" value="Rab"/>
</dbReference>
<name>A0A8U0WPH6_TRIV3</name>
<dbReference type="Gene3D" id="3.40.50.300">
    <property type="entry name" value="P-loop containing nucleotide triphosphate hydrolases"/>
    <property type="match status" value="1"/>
</dbReference>
<dbReference type="GO" id="GO:0042147">
    <property type="term" value="P:retrograde transport, endosome to Golgi"/>
    <property type="evidence" value="ECO:0000318"/>
    <property type="project" value="GO_Central"/>
</dbReference>
<dbReference type="PROSITE" id="PS51419">
    <property type="entry name" value="RAB"/>
    <property type="match status" value="1"/>
</dbReference>
<dbReference type="PANTHER" id="PTHR47977">
    <property type="entry name" value="RAS-RELATED PROTEIN RAB"/>
    <property type="match status" value="1"/>
</dbReference>
<dbReference type="GO" id="GO:0005829">
    <property type="term" value="C:cytosol"/>
    <property type="evidence" value="ECO:0007669"/>
    <property type="project" value="GOC"/>
</dbReference>